<evidence type="ECO:0000259" key="1">
    <source>
        <dbReference type="Pfam" id="PF17244"/>
    </source>
</evidence>
<dbReference type="Proteomes" id="UP001211907">
    <property type="component" value="Unassembled WGS sequence"/>
</dbReference>
<evidence type="ECO:0000313" key="3">
    <source>
        <dbReference type="Proteomes" id="UP001211907"/>
    </source>
</evidence>
<name>A0AAD5SZG9_9FUNG</name>
<dbReference type="AlphaFoldDB" id="A0AAD5SZG9"/>
<accession>A0AAD5SZG9</accession>
<evidence type="ECO:0000313" key="2">
    <source>
        <dbReference type="EMBL" id="KAJ3117241.1"/>
    </source>
</evidence>
<comment type="caution">
    <text evidence="2">The sequence shown here is derived from an EMBL/GenBank/DDBJ whole genome shotgun (WGS) entry which is preliminary data.</text>
</comment>
<gene>
    <name evidence="2" type="ORF">HK100_000867</name>
</gene>
<dbReference type="Pfam" id="PF17244">
    <property type="entry name" value="CDC24_OB3"/>
    <property type="match status" value="1"/>
</dbReference>
<proteinExistence type="predicted"/>
<organism evidence="2 3">
    <name type="scientific">Physocladia obscura</name>
    <dbReference type="NCBI Taxonomy" id="109957"/>
    <lineage>
        <taxon>Eukaryota</taxon>
        <taxon>Fungi</taxon>
        <taxon>Fungi incertae sedis</taxon>
        <taxon>Chytridiomycota</taxon>
        <taxon>Chytridiomycota incertae sedis</taxon>
        <taxon>Chytridiomycetes</taxon>
        <taxon>Chytridiales</taxon>
        <taxon>Chytriomycetaceae</taxon>
        <taxon>Physocladia</taxon>
    </lineage>
</organism>
<feature type="domain" description="Cell division control protein 24 OB" evidence="1">
    <location>
        <begin position="175"/>
        <end position="437"/>
    </location>
</feature>
<dbReference type="EMBL" id="JADGJH010001178">
    <property type="protein sequence ID" value="KAJ3117241.1"/>
    <property type="molecule type" value="Genomic_DNA"/>
</dbReference>
<keyword evidence="3" id="KW-1185">Reference proteome</keyword>
<protein>
    <recommendedName>
        <fullName evidence="1">Cell division control protein 24 OB domain-containing protein</fullName>
    </recommendedName>
</protein>
<sequence length="492" mass="53204">MEIGEKLDYTKTIQQVREIIKPEKPSKSTTATAASAATPQSKIILIDPHGARCMLLCSGQYSSVSILLARGDIIGIHFPYIHADCFDDAATPTIKTAAEPTRDAVREIEYGTWTVLVHFGRDKGMSGSFVVDDAAAVGDWTAGGHENLDESDEDDDCDAVDFSWAPEKLLFGEVRAGMKNISLIGIIVHLTPNIPIQKGDSLSDRFGIRLSDRTSTLTTSSGNSAEKHYSGSSNIVDVTLWSEIGLASRHLQIGQTVLIQNLRTTLIGKPDSGNKCYVVGSLDYGTKIYCLSTLLGILASPAMLKYNTLADAFNIVRGGFSCRATIKAWRCTAEFPNLTEYIHDACNRPLESSPTVPQQNANLFCKFCNSTVPAGGAYYSPIFGLDLVDDSVQYATNKNSARYVATAAATSVGGRKNTNSLQVFVHGNIAQKILGIDKKGVGHDGTGNFGSFLRYTDALDGLVGKQYDFHVSVYSERRSSIVCRRVDAVLAV</sequence>
<reference evidence="2" key="1">
    <citation type="submission" date="2020-05" db="EMBL/GenBank/DDBJ databases">
        <title>Phylogenomic resolution of chytrid fungi.</title>
        <authorList>
            <person name="Stajich J.E."/>
            <person name="Amses K."/>
            <person name="Simmons R."/>
            <person name="Seto K."/>
            <person name="Myers J."/>
            <person name="Bonds A."/>
            <person name="Quandt C.A."/>
            <person name="Barry K."/>
            <person name="Liu P."/>
            <person name="Grigoriev I."/>
            <person name="Longcore J.E."/>
            <person name="James T.Y."/>
        </authorList>
    </citation>
    <scope>NUCLEOTIDE SEQUENCE</scope>
    <source>
        <strain evidence="2">JEL0513</strain>
    </source>
</reference>
<dbReference type="InterPro" id="IPR035203">
    <property type="entry name" value="Cdc24_OB3"/>
</dbReference>